<evidence type="ECO:0008006" key="11">
    <source>
        <dbReference type="Google" id="ProtNLM"/>
    </source>
</evidence>
<dbReference type="PROSITE" id="PS50294">
    <property type="entry name" value="WD_REPEATS_REGION"/>
    <property type="match status" value="1"/>
</dbReference>
<feature type="region of interest" description="Disordered" evidence="7">
    <location>
        <begin position="454"/>
        <end position="476"/>
    </location>
</feature>
<keyword evidence="10" id="KW-1185">Reference proteome</keyword>
<dbReference type="InterPro" id="IPR013126">
    <property type="entry name" value="Hsp_70_fam"/>
</dbReference>
<evidence type="ECO:0000256" key="6">
    <source>
        <dbReference type="PROSITE-ProRule" id="PRU00221"/>
    </source>
</evidence>
<name>A0A8J3ZJA7_9ACTN</name>
<keyword evidence="8" id="KW-1133">Transmembrane helix</keyword>
<sequence>MTSAIRRNSGAGYRPTTIDEVDGVRLGVDVGSSNTVAVLTGPDGVVRPVLFDGFELLPSAVLRDENGVLHCGVDALHLGRTRPQALELYPKRCVDDGTVLLDGVEVAVPALVAALVRRAVAEAARVVGHQQVEVTLTYPAGWGERRRSVLLAAAGLAGLSRVALVAEPVAAAALFAAADGGGVPVGGHVVVYDAGAGTFDTAVLRRTRDGFDVRAHRGLSGAGGLDVDAAVVTHLGRRFGPRDTGRWQRLISPDADGDRRAARQLWSDIRVAKEMLSRAASTEIHVPLFDEAVILGREELEALAGPVLQPTVQTTRQVLDDAGLRPAEVAGLFLVGGGSRMPLAATLLHRALGIAPTVRERPELVVAEGSLRVPAVSLSTLVDEKESRPEPEPVMPSSEAVTSTARVADASDGPPEPAASGPKAKRRLLIGAAAVAILIAGLFLIRPLTGAGSGVGRGAGPTSSAPSITQSASVTGSGSVAMQTGLRLQGHTKDVTGVSFNREGTLLATSSVDNTVRLWNVVTGQTVRVLDAGQGWFLDAVALSPDGSQVAASNFGPGGGARIVLWNANTGERVRTFGATDGNGWFEDLAFSPDGTLLAAAIGLGKDSTRNEAQLWNPATGAQVARLQASPRHTVIGVEFSANGEVLASTGYNTASDELDGEVVLWDVRQQSRLASLPGSPSSPVFSPDPSRLAVADSRDGKVRMWDLAVGRYTTEFAGCTGLPLAQTFSADGKVLATSCDKQRMGLWDVTGNRPLDVIGGGPATPSIACFSPAGRILATVDRTAAWIQLWSVGAG</sequence>
<evidence type="ECO:0000256" key="7">
    <source>
        <dbReference type="SAM" id="MobiDB-lite"/>
    </source>
</evidence>
<keyword evidence="3" id="KW-0547">Nucleotide-binding</keyword>
<evidence type="ECO:0000256" key="3">
    <source>
        <dbReference type="ARBA" id="ARBA00022741"/>
    </source>
</evidence>
<feature type="compositionally biased region" description="Polar residues" evidence="7">
    <location>
        <begin position="461"/>
        <end position="476"/>
    </location>
</feature>
<dbReference type="InterPro" id="IPR043129">
    <property type="entry name" value="ATPase_NBD"/>
</dbReference>
<accession>A0A8J3ZJA7</accession>
<evidence type="ECO:0000256" key="8">
    <source>
        <dbReference type="SAM" id="Phobius"/>
    </source>
</evidence>
<keyword evidence="2" id="KW-0677">Repeat</keyword>
<dbReference type="SUPFAM" id="SSF53067">
    <property type="entry name" value="Actin-like ATPase domain"/>
    <property type="match status" value="2"/>
</dbReference>
<keyword evidence="1 6" id="KW-0853">WD repeat</keyword>
<dbReference type="CDD" id="cd00200">
    <property type="entry name" value="WD40"/>
    <property type="match status" value="1"/>
</dbReference>
<keyword evidence="8" id="KW-0472">Membrane</keyword>
<dbReference type="PANTHER" id="PTHR19848">
    <property type="entry name" value="WD40 REPEAT PROTEIN"/>
    <property type="match status" value="1"/>
</dbReference>
<dbReference type="InterPro" id="IPR036322">
    <property type="entry name" value="WD40_repeat_dom_sf"/>
</dbReference>
<dbReference type="Gene3D" id="3.30.420.40">
    <property type="match status" value="2"/>
</dbReference>
<evidence type="ECO:0000256" key="2">
    <source>
        <dbReference type="ARBA" id="ARBA00022737"/>
    </source>
</evidence>
<dbReference type="InterPro" id="IPR001680">
    <property type="entry name" value="WD40_rpt"/>
</dbReference>
<evidence type="ECO:0000256" key="4">
    <source>
        <dbReference type="ARBA" id="ARBA00022840"/>
    </source>
</evidence>
<evidence type="ECO:0000313" key="9">
    <source>
        <dbReference type="EMBL" id="GIJ63982.1"/>
    </source>
</evidence>
<dbReference type="PROSITE" id="PS00678">
    <property type="entry name" value="WD_REPEATS_1"/>
    <property type="match status" value="1"/>
</dbReference>
<dbReference type="SMART" id="SM00320">
    <property type="entry name" value="WD40"/>
    <property type="match status" value="7"/>
</dbReference>
<protein>
    <recommendedName>
        <fullName evidence="11">WD40 repeat</fullName>
    </recommendedName>
</protein>
<gene>
    <name evidence="9" type="ORF">Vau01_114980</name>
</gene>
<evidence type="ECO:0000256" key="1">
    <source>
        <dbReference type="ARBA" id="ARBA00022574"/>
    </source>
</evidence>
<dbReference type="InterPro" id="IPR015943">
    <property type="entry name" value="WD40/YVTN_repeat-like_dom_sf"/>
</dbReference>
<proteinExistence type="predicted"/>
<feature type="region of interest" description="Disordered" evidence="7">
    <location>
        <begin position="381"/>
        <end position="423"/>
    </location>
</feature>
<feature type="transmembrane region" description="Helical" evidence="8">
    <location>
        <begin position="428"/>
        <end position="445"/>
    </location>
</feature>
<dbReference type="Gene3D" id="3.90.640.10">
    <property type="entry name" value="Actin, Chain A, domain 4"/>
    <property type="match status" value="1"/>
</dbReference>
<dbReference type="AlphaFoldDB" id="A0A8J3ZJA7"/>
<dbReference type="EMBL" id="BOPG01000105">
    <property type="protein sequence ID" value="GIJ63982.1"/>
    <property type="molecule type" value="Genomic_DNA"/>
</dbReference>
<keyword evidence="5" id="KW-0143">Chaperone</keyword>
<feature type="repeat" description="WD" evidence="6">
    <location>
        <begin position="488"/>
        <end position="529"/>
    </location>
</feature>
<keyword evidence="4" id="KW-0067">ATP-binding</keyword>
<dbReference type="PRINTS" id="PR00301">
    <property type="entry name" value="HEATSHOCK70"/>
</dbReference>
<evidence type="ECO:0000256" key="5">
    <source>
        <dbReference type="ARBA" id="ARBA00023186"/>
    </source>
</evidence>
<comment type="caution">
    <text evidence="9">The sequence shown here is derived from an EMBL/GenBank/DDBJ whole genome shotgun (WGS) entry which is preliminary data.</text>
</comment>
<dbReference type="Pfam" id="PF00400">
    <property type="entry name" value="WD40"/>
    <property type="match status" value="2"/>
</dbReference>
<dbReference type="PROSITE" id="PS50082">
    <property type="entry name" value="WD_REPEATS_2"/>
    <property type="match status" value="2"/>
</dbReference>
<dbReference type="Pfam" id="PF00012">
    <property type="entry name" value="HSP70"/>
    <property type="match status" value="1"/>
</dbReference>
<dbReference type="Gene3D" id="2.130.10.10">
    <property type="entry name" value="YVTN repeat-like/Quinoprotein amine dehydrogenase"/>
    <property type="match status" value="2"/>
</dbReference>
<feature type="repeat" description="WD" evidence="6">
    <location>
        <begin position="686"/>
        <end position="716"/>
    </location>
</feature>
<evidence type="ECO:0000313" key="10">
    <source>
        <dbReference type="Proteomes" id="UP000612585"/>
    </source>
</evidence>
<dbReference type="SUPFAM" id="SSF50978">
    <property type="entry name" value="WD40 repeat-like"/>
    <property type="match status" value="1"/>
</dbReference>
<reference evidence="9" key="1">
    <citation type="submission" date="2021-01" db="EMBL/GenBank/DDBJ databases">
        <title>Whole genome shotgun sequence of Virgisporangium aurantiacum NBRC 16421.</title>
        <authorList>
            <person name="Komaki H."/>
            <person name="Tamura T."/>
        </authorList>
    </citation>
    <scope>NUCLEOTIDE SEQUENCE</scope>
    <source>
        <strain evidence="9">NBRC 16421</strain>
    </source>
</reference>
<dbReference type="Proteomes" id="UP000612585">
    <property type="component" value="Unassembled WGS sequence"/>
</dbReference>
<keyword evidence="8" id="KW-0812">Transmembrane</keyword>
<organism evidence="9 10">
    <name type="scientific">Virgisporangium aurantiacum</name>
    <dbReference type="NCBI Taxonomy" id="175570"/>
    <lineage>
        <taxon>Bacteria</taxon>
        <taxon>Bacillati</taxon>
        <taxon>Actinomycetota</taxon>
        <taxon>Actinomycetes</taxon>
        <taxon>Micromonosporales</taxon>
        <taxon>Micromonosporaceae</taxon>
        <taxon>Virgisporangium</taxon>
    </lineage>
</organism>
<feature type="compositionally biased region" description="Basic and acidic residues" evidence="7">
    <location>
        <begin position="382"/>
        <end position="391"/>
    </location>
</feature>
<dbReference type="PANTHER" id="PTHR19848:SF8">
    <property type="entry name" value="F-BOX AND WD REPEAT DOMAIN CONTAINING 7"/>
    <property type="match status" value="1"/>
</dbReference>
<dbReference type="GO" id="GO:0005524">
    <property type="term" value="F:ATP binding"/>
    <property type="evidence" value="ECO:0007669"/>
    <property type="project" value="UniProtKB-KW"/>
</dbReference>
<dbReference type="GO" id="GO:0140662">
    <property type="term" value="F:ATP-dependent protein folding chaperone"/>
    <property type="evidence" value="ECO:0007669"/>
    <property type="project" value="InterPro"/>
</dbReference>
<dbReference type="InterPro" id="IPR019775">
    <property type="entry name" value="WD40_repeat_CS"/>
</dbReference>